<dbReference type="Gene3D" id="2.30.30.320">
    <property type="entry name" value="DUF1653-like domain"/>
    <property type="match status" value="1"/>
</dbReference>
<organism evidence="2 3">
    <name type="scientific">Virgibacillus kapii</name>
    <dbReference type="NCBI Taxonomy" id="1638645"/>
    <lineage>
        <taxon>Bacteria</taxon>
        <taxon>Bacillati</taxon>
        <taxon>Bacillota</taxon>
        <taxon>Bacilli</taxon>
        <taxon>Bacillales</taxon>
        <taxon>Bacillaceae</taxon>
        <taxon>Virgibacillus</taxon>
    </lineage>
</organism>
<comment type="caution">
    <text evidence="2">The sequence shown here is derived from an EMBL/GenBank/DDBJ whole genome shotgun (WGS) entry which is preliminary data.</text>
</comment>
<dbReference type="InterPro" id="IPR023387">
    <property type="entry name" value="DUF1653-like_dom"/>
</dbReference>
<dbReference type="RefSeq" id="WP_188942161.1">
    <property type="nucleotide sequence ID" value="NZ_BMPN01000001.1"/>
</dbReference>
<reference evidence="3" key="1">
    <citation type="journal article" date="2019" name="Int. J. Syst. Evol. Microbiol.">
        <title>The Global Catalogue of Microorganisms (GCM) 10K type strain sequencing project: providing services to taxonomists for standard genome sequencing and annotation.</title>
        <authorList>
            <consortium name="The Broad Institute Genomics Platform"/>
            <consortium name="The Broad Institute Genome Sequencing Center for Infectious Disease"/>
            <person name="Wu L."/>
            <person name="Ma J."/>
        </authorList>
    </citation>
    <scope>NUCLEOTIDE SEQUENCE [LARGE SCALE GENOMIC DNA]</scope>
    <source>
        <strain evidence="3">JCM 30071</strain>
    </source>
</reference>
<dbReference type="Pfam" id="PF07866">
    <property type="entry name" value="DUF1653"/>
    <property type="match status" value="1"/>
</dbReference>
<protein>
    <recommendedName>
        <fullName evidence="1">DUF1653 domain-containing protein</fullName>
    </recommendedName>
</protein>
<evidence type="ECO:0000259" key="1">
    <source>
        <dbReference type="Pfam" id="PF07866"/>
    </source>
</evidence>
<proteinExistence type="predicted"/>
<dbReference type="InterPro" id="IPR037135">
    <property type="entry name" value="DUF1653-like_dom_sf"/>
</dbReference>
<dbReference type="EMBL" id="BMPN01000001">
    <property type="protein sequence ID" value="GGJ48711.1"/>
    <property type="molecule type" value="Genomic_DNA"/>
</dbReference>
<dbReference type="Proteomes" id="UP000634435">
    <property type="component" value="Unassembled WGS sequence"/>
</dbReference>
<name>A0ABQ2D7T7_9BACI</name>
<gene>
    <name evidence="2" type="ORF">GCM10007111_08480</name>
</gene>
<evidence type="ECO:0000313" key="3">
    <source>
        <dbReference type="Proteomes" id="UP000634435"/>
    </source>
</evidence>
<feature type="domain" description="DUF1653" evidence="1">
    <location>
        <begin position="10"/>
        <end position="77"/>
    </location>
</feature>
<accession>A0ABQ2D7T7</accession>
<evidence type="ECO:0000313" key="2">
    <source>
        <dbReference type="EMBL" id="GGJ48711.1"/>
    </source>
</evidence>
<keyword evidence="3" id="KW-1185">Reference proteome</keyword>
<sequence length="84" mass="9970">MKYHTVHVDGVYEHYKNKKRYVVLEVAGHTEREGEFLVIYFCLDDIGKFGSKKVWARPKDMFEEGLEMDGEIVPRFKLLTNQMK</sequence>